<sequence>MQSEPHLGDDGAVIHPTIGITDRLGYQHVLSISPPDKNIIQQLTAPRPTLHLGGLLLRRKAGEGGGQQETVFRIDSQKEAVIVTVTDTMGTQHSLPGSVLVLVTAASMHDLAGLDMSRIVLSMRDDPRQQTWTV</sequence>
<reference evidence="3" key="1">
    <citation type="submission" date="2016-06" db="UniProtKB">
        <authorList>
            <consortium name="WormBaseParasite"/>
        </authorList>
    </citation>
    <scope>IDENTIFICATION</scope>
</reference>
<evidence type="ECO:0000313" key="3">
    <source>
        <dbReference type="WBParaSite" id="SSLN_0000799901-mRNA-1"/>
    </source>
</evidence>
<reference evidence="1 2" key="2">
    <citation type="submission" date="2018-11" db="EMBL/GenBank/DDBJ databases">
        <authorList>
            <consortium name="Pathogen Informatics"/>
        </authorList>
    </citation>
    <scope>NUCLEOTIDE SEQUENCE [LARGE SCALE GENOMIC DNA]</scope>
    <source>
        <strain evidence="1 2">NST_G2</strain>
    </source>
</reference>
<keyword evidence="2" id="KW-1185">Reference proteome</keyword>
<dbReference type="WBParaSite" id="SSLN_0000799901-mRNA-1">
    <property type="protein sequence ID" value="SSLN_0000799901-mRNA-1"/>
    <property type="gene ID" value="SSLN_0000799901"/>
</dbReference>
<dbReference type="Proteomes" id="UP000275846">
    <property type="component" value="Unassembled WGS sequence"/>
</dbReference>
<dbReference type="OrthoDB" id="5970161at2759"/>
<dbReference type="EMBL" id="UYSU01034268">
    <property type="protein sequence ID" value="VDL94092.1"/>
    <property type="molecule type" value="Genomic_DNA"/>
</dbReference>
<proteinExistence type="predicted"/>
<accession>A0A183SU11</accession>
<dbReference type="AlphaFoldDB" id="A0A183SU11"/>
<evidence type="ECO:0000313" key="2">
    <source>
        <dbReference type="Proteomes" id="UP000275846"/>
    </source>
</evidence>
<gene>
    <name evidence="1" type="ORF">SSLN_LOCUS7707</name>
</gene>
<evidence type="ECO:0000313" key="1">
    <source>
        <dbReference type="EMBL" id="VDL94092.1"/>
    </source>
</evidence>
<name>A0A183SU11_SCHSO</name>
<organism evidence="3">
    <name type="scientific">Schistocephalus solidus</name>
    <name type="common">Tapeworm</name>
    <dbReference type="NCBI Taxonomy" id="70667"/>
    <lineage>
        <taxon>Eukaryota</taxon>
        <taxon>Metazoa</taxon>
        <taxon>Spiralia</taxon>
        <taxon>Lophotrochozoa</taxon>
        <taxon>Platyhelminthes</taxon>
        <taxon>Cestoda</taxon>
        <taxon>Eucestoda</taxon>
        <taxon>Diphyllobothriidea</taxon>
        <taxon>Diphyllobothriidae</taxon>
        <taxon>Schistocephalus</taxon>
    </lineage>
</organism>
<protein>
    <submittedName>
        <fullName evidence="3">Cadherin domain-containing protein</fullName>
    </submittedName>
</protein>